<dbReference type="EMBL" id="CP031222">
    <property type="protein sequence ID" value="AXI01772.1"/>
    <property type="molecule type" value="Genomic_DNA"/>
</dbReference>
<dbReference type="AlphaFoldDB" id="A0A345P3B3"/>
<protein>
    <submittedName>
        <fullName evidence="1">Uncharacterized protein</fullName>
    </submittedName>
</protein>
<evidence type="ECO:0000313" key="2">
    <source>
        <dbReference type="Proteomes" id="UP000253940"/>
    </source>
</evidence>
<keyword evidence="2" id="KW-1185">Reference proteome</keyword>
<name>A0A345P3B3_9GAMM</name>
<sequence length="77" mass="8662">MNTTLFSTTNHLPQPDSICGQFDSVPDPIKKTDILQYYRETKQGFLNLGSMLIGQHDRKLYIFSTSGALNDIVILEA</sequence>
<proteinExistence type="predicted"/>
<dbReference type="Proteomes" id="UP000253940">
    <property type="component" value="Chromosome"/>
</dbReference>
<dbReference type="KEGG" id="mbah:HYN46_02080"/>
<dbReference type="RefSeq" id="WP_114897882.1">
    <property type="nucleotide sequence ID" value="NZ_CP031222.1"/>
</dbReference>
<reference evidence="1 2" key="1">
    <citation type="submission" date="2018-07" db="EMBL/GenBank/DDBJ databases">
        <title>Genome sequencing of Moraxellaceae gen. HYN0046.</title>
        <authorList>
            <person name="Kim M."/>
            <person name="Yi H."/>
        </authorList>
    </citation>
    <scope>NUCLEOTIDE SEQUENCE [LARGE SCALE GENOMIC DNA]</scope>
    <source>
        <strain evidence="1 2">HYN0046</strain>
    </source>
</reference>
<accession>A0A345P3B3</accession>
<gene>
    <name evidence="1" type="ORF">HYN46_02080</name>
</gene>
<organism evidence="1 2">
    <name type="scientific">Aquirhabdus parva</name>
    <dbReference type="NCBI Taxonomy" id="2283318"/>
    <lineage>
        <taxon>Bacteria</taxon>
        <taxon>Pseudomonadati</taxon>
        <taxon>Pseudomonadota</taxon>
        <taxon>Gammaproteobacteria</taxon>
        <taxon>Moraxellales</taxon>
        <taxon>Moraxellaceae</taxon>
        <taxon>Aquirhabdus</taxon>
    </lineage>
</organism>
<evidence type="ECO:0000313" key="1">
    <source>
        <dbReference type="EMBL" id="AXI01772.1"/>
    </source>
</evidence>